<feature type="transmembrane region" description="Helical" evidence="7">
    <location>
        <begin position="443"/>
        <end position="465"/>
    </location>
</feature>
<evidence type="ECO:0000256" key="1">
    <source>
        <dbReference type="ARBA" id="ARBA00004141"/>
    </source>
</evidence>
<evidence type="ECO:0000313" key="8">
    <source>
        <dbReference type="EMBL" id="KAF9451527.1"/>
    </source>
</evidence>
<dbReference type="FunFam" id="1.20.1250.20:FF:000018">
    <property type="entry name" value="MFS transporter permease"/>
    <property type="match status" value="1"/>
</dbReference>
<feature type="transmembrane region" description="Helical" evidence="7">
    <location>
        <begin position="84"/>
        <end position="106"/>
    </location>
</feature>
<keyword evidence="3 7" id="KW-0812">Transmembrane</keyword>
<dbReference type="InterPro" id="IPR036259">
    <property type="entry name" value="MFS_trans_sf"/>
</dbReference>
<dbReference type="SUPFAM" id="SSF103473">
    <property type="entry name" value="MFS general substrate transporter"/>
    <property type="match status" value="1"/>
</dbReference>
<sequence length="490" mass="54783">MKSSETSLNQESIQEFSKEGKSESLENEQQDHKLERATMLHVDLRILPLLAAVYSFALIDRINLGAAHTAGMGVDLQLNVGARFNIATTLYFPTYMIFQLPGNILLHKIGIRNWITFAVIAWGAVAFGMGFVHSWQQLTVTRVFLGAFEACYFPAMVLLISTWQVPRIFVFFFRYKRHEVQKRLAAFYLISITASGLSPILAWALSLLDGKRNIAGWRWIFIVEGAATLLLGILCWFWIVDFPHQNKFLAPEQTAFILKRIDEDRGDAVPDELTAAKLRKYLCDWKLWAYGIMFVCTTLPAYAQAYFISIILKGMGWDSTRSLLLSAPPYGPPILTCMLFSWLSDKYKHRSSFIYVQGLMCLVGLVLTAFGGKHSVRYFGTFLTNAGNVGTIPGILAWSSNNVVSHSKRTVQSAMTVMLGGIGGILATATFRAQDAPRYLPGLAVSIGSQVLLLIIATIVLVYNWRMNKLSREGKLAGPIEGQPGFFYTL</sequence>
<dbReference type="EMBL" id="MU151084">
    <property type="protein sequence ID" value="KAF9451527.1"/>
    <property type="molecule type" value="Genomic_DNA"/>
</dbReference>
<keyword evidence="9" id="KW-1185">Reference proteome</keyword>
<feature type="transmembrane region" description="Helical" evidence="7">
    <location>
        <begin position="46"/>
        <end position="64"/>
    </location>
</feature>
<comment type="subcellular location">
    <subcellularLocation>
        <location evidence="1">Membrane</location>
        <topology evidence="1">Multi-pass membrane protein</topology>
    </subcellularLocation>
</comment>
<keyword evidence="2" id="KW-0813">Transport</keyword>
<dbReference type="GO" id="GO:0022857">
    <property type="term" value="F:transmembrane transporter activity"/>
    <property type="evidence" value="ECO:0007669"/>
    <property type="project" value="InterPro"/>
</dbReference>
<dbReference type="PANTHER" id="PTHR43791:SF3">
    <property type="entry name" value="MAJOR FACILITATOR SUPERFAMILY (MFS) PROFILE DOMAIN-CONTAINING PROTEIN"/>
    <property type="match status" value="1"/>
</dbReference>
<feature type="transmembrane region" description="Helical" evidence="7">
    <location>
        <begin position="378"/>
        <end position="398"/>
    </location>
</feature>
<dbReference type="InterPro" id="IPR011701">
    <property type="entry name" value="MFS"/>
</dbReference>
<feature type="transmembrane region" description="Helical" evidence="7">
    <location>
        <begin position="323"/>
        <end position="342"/>
    </location>
</feature>
<gene>
    <name evidence="8" type="ORF">P691DRAFT_757240</name>
</gene>
<feature type="transmembrane region" description="Helical" evidence="7">
    <location>
        <begin position="410"/>
        <end position="431"/>
    </location>
</feature>
<protein>
    <submittedName>
        <fullName evidence="8">MFS general substrate transporter</fullName>
    </submittedName>
</protein>
<accession>A0A9P5XJJ0</accession>
<dbReference type="AlphaFoldDB" id="A0A9P5XJJ0"/>
<dbReference type="Gene3D" id="1.20.1250.20">
    <property type="entry name" value="MFS general substrate transporter like domains"/>
    <property type="match status" value="2"/>
</dbReference>
<feature type="transmembrane region" description="Helical" evidence="7">
    <location>
        <begin position="217"/>
        <end position="239"/>
    </location>
</feature>
<dbReference type="FunFam" id="1.20.1250.20:FF:000013">
    <property type="entry name" value="MFS general substrate transporter"/>
    <property type="match status" value="1"/>
</dbReference>
<evidence type="ECO:0000256" key="4">
    <source>
        <dbReference type="ARBA" id="ARBA00022989"/>
    </source>
</evidence>
<keyword evidence="4 7" id="KW-1133">Transmembrane helix</keyword>
<feature type="compositionally biased region" description="Polar residues" evidence="6">
    <location>
        <begin position="1"/>
        <end position="15"/>
    </location>
</feature>
<organism evidence="8 9">
    <name type="scientific">Macrolepiota fuliginosa MF-IS2</name>
    <dbReference type="NCBI Taxonomy" id="1400762"/>
    <lineage>
        <taxon>Eukaryota</taxon>
        <taxon>Fungi</taxon>
        <taxon>Dikarya</taxon>
        <taxon>Basidiomycota</taxon>
        <taxon>Agaricomycotina</taxon>
        <taxon>Agaricomycetes</taxon>
        <taxon>Agaricomycetidae</taxon>
        <taxon>Agaricales</taxon>
        <taxon>Agaricineae</taxon>
        <taxon>Agaricaceae</taxon>
        <taxon>Macrolepiota</taxon>
    </lineage>
</organism>
<evidence type="ECO:0000256" key="3">
    <source>
        <dbReference type="ARBA" id="ARBA00022692"/>
    </source>
</evidence>
<feature type="transmembrane region" description="Helical" evidence="7">
    <location>
        <begin position="152"/>
        <end position="173"/>
    </location>
</feature>
<evidence type="ECO:0000256" key="2">
    <source>
        <dbReference type="ARBA" id="ARBA00022448"/>
    </source>
</evidence>
<keyword evidence="5 7" id="KW-0472">Membrane</keyword>
<feature type="region of interest" description="Disordered" evidence="6">
    <location>
        <begin position="1"/>
        <end position="30"/>
    </location>
</feature>
<feature type="transmembrane region" description="Helical" evidence="7">
    <location>
        <begin position="287"/>
        <end position="311"/>
    </location>
</feature>
<proteinExistence type="predicted"/>
<dbReference type="PANTHER" id="PTHR43791">
    <property type="entry name" value="PERMEASE-RELATED"/>
    <property type="match status" value="1"/>
</dbReference>
<evidence type="ECO:0000256" key="5">
    <source>
        <dbReference type="ARBA" id="ARBA00023136"/>
    </source>
</evidence>
<comment type="caution">
    <text evidence="8">The sequence shown here is derived from an EMBL/GenBank/DDBJ whole genome shotgun (WGS) entry which is preliminary data.</text>
</comment>
<feature type="transmembrane region" description="Helical" evidence="7">
    <location>
        <begin position="354"/>
        <end position="372"/>
    </location>
</feature>
<dbReference type="GO" id="GO:0016020">
    <property type="term" value="C:membrane"/>
    <property type="evidence" value="ECO:0007669"/>
    <property type="project" value="UniProtKB-SubCell"/>
</dbReference>
<dbReference type="OrthoDB" id="3639251at2759"/>
<feature type="transmembrane region" description="Helical" evidence="7">
    <location>
        <begin position="113"/>
        <end position="132"/>
    </location>
</feature>
<dbReference type="Pfam" id="PF07690">
    <property type="entry name" value="MFS_1"/>
    <property type="match status" value="1"/>
</dbReference>
<evidence type="ECO:0000256" key="7">
    <source>
        <dbReference type="SAM" id="Phobius"/>
    </source>
</evidence>
<feature type="transmembrane region" description="Helical" evidence="7">
    <location>
        <begin position="185"/>
        <end position="205"/>
    </location>
</feature>
<reference evidence="8" key="1">
    <citation type="submission" date="2020-11" db="EMBL/GenBank/DDBJ databases">
        <authorList>
            <consortium name="DOE Joint Genome Institute"/>
            <person name="Ahrendt S."/>
            <person name="Riley R."/>
            <person name="Andreopoulos W."/>
            <person name="Labutti K."/>
            <person name="Pangilinan J."/>
            <person name="Ruiz-Duenas F.J."/>
            <person name="Barrasa J.M."/>
            <person name="Sanchez-Garcia M."/>
            <person name="Camarero S."/>
            <person name="Miyauchi S."/>
            <person name="Serrano A."/>
            <person name="Linde D."/>
            <person name="Babiker R."/>
            <person name="Drula E."/>
            <person name="Ayuso-Fernandez I."/>
            <person name="Pacheco R."/>
            <person name="Padilla G."/>
            <person name="Ferreira P."/>
            <person name="Barriuso J."/>
            <person name="Kellner H."/>
            <person name="Castanera R."/>
            <person name="Alfaro M."/>
            <person name="Ramirez L."/>
            <person name="Pisabarro A.G."/>
            <person name="Kuo A."/>
            <person name="Tritt A."/>
            <person name="Lipzen A."/>
            <person name="He G."/>
            <person name="Yan M."/>
            <person name="Ng V."/>
            <person name="Cullen D."/>
            <person name="Martin F."/>
            <person name="Rosso M.-N."/>
            <person name="Henrissat B."/>
            <person name="Hibbett D."/>
            <person name="Martinez A.T."/>
            <person name="Grigoriev I.V."/>
        </authorList>
    </citation>
    <scope>NUCLEOTIDE SEQUENCE</scope>
    <source>
        <strain evidence="8">MF-IS2</strain>
    </source>
</reference>
<name>A0A9P5XJJ0_9AGAR</name>
<evidence type="ECO:0000256" key="6">
    <source>
        <dbReference type="SAM" id="MobiDB-lite"/>
    </source>
</evidence>
<dbReference type="Proteomes" id="UP000807342">
    <property type="component" value="Unassembled WGS sequence"/>
</dbReference>
<feature type="compositionally biased region" description="Basic and acidic residues" evidence="6">
    <location>
        <begin position="16"/>
        <end position="30"/>
    </location>
</feature>
<evidence type="ECO:0000313" key="9">
    <source>
        <dbReference type="Proteomes" id="UP000807342"/>
    </source>
</evidence>